<reference evidence="7 8" key="1">
    <citation type="journal article" date="2018" name="Infect. Genet. Evol.">
        <title>Genome-wide analysis of Borrelia turcica and 'Candidatus Borrelia tachyglossi' shows relapsing fever-like genomes with unique genomic links to Lyme disease Borrelia.</title>
        <authorList>
            <person name="Gofton A.W."/>
            <person name="Margos G."/>
            <person name="Fingerle V."/>
            <person name="Hepner S."/>
            <person name="Loh S.M."/>
            <person name="Ryan U."/>
            <person name="Irwin P."/>
            <person name="Oskam C.L."/>
        </authorList>
    </citation>
    <scope>NUCLEOTIDE SEQUENCE [LARGE SCALE GENOMIC DNA]</scope>
    <source>
        <strain evidence="7 8">IST7</strain>
    </source>
</reference>
<proteinExistence type="inferred from homology"/>
<dbReference type="InterPro" id="IPR020103">
    <property type="entry name" value="PsdUridine_synth_cat_dom_sf"/>
</dbReference>
<comment type="function">
    <text evidence="5">Responsible for synthesis of pseudouridine from uracil-55 in the psi GC loop of transfer RNAs.</text>
</comment>
<dbReference type="SUPFAM" id="SSF55120">
    <property type="entry name" value="Pseudouridine synthase"/>
    <property type="match status" value="1"/>
</dbReference>
<evidence type="ECO:0000256" key="5">
    <source>
        <dbReference type="HAMAP-Rule" id="MF_01080"/>
    </source>
</evidence>
<protein>
    <recommendedName>
        <fullName evidence="5">tRNA pseudouridine synthase B</fullName>
        <ecNumber evidence="5">5.4.99.25</ecNumber>
    </recommendedName>
    <alternativeName>
        <fullName evidence="5">tRNA pseudouridine(55) synthase</fullName>
        <shortName evidence="5">Psi55 synthase</shortName>
    </alternativeName>
    <alternativeName>
        <fullName evidence="5">tRNA pseudouridylate synthase</fullName>
    </alternativeName>
    <alternativeName>
        <fullName evidence="5">tRNA-uridine isomerase</fullName>
    </alternativeName>
</protein>
<dbReference type="GO" id="GO:0003723">
    <property type="term" value="F:RNA binding"/>
    <property type="evidence" value="ECO:0007669"/>
    <property type="project" value="InterPro"/>
</dbReference>
<dbReference type="PANTHER" id="PTHR13767:SF2">
    <property type="entry name" value="PSEUDOURIDYLATE SYNTHASE TRUB1"/>
    <property type="match status" value="1"/>
</dbReference>
<keyword evidence="4 5" id="KW-0413">Isomerase</keyword>
<accession>A0A386PPC5</accession>
<dbReference type="AlphaFoldDB" id="A0A386PPC5"/>
<dbReference type="Pfam" id="PF01509">
    <property type="entry name" value="TruB_N"/>
    <property type="match status" value="1"/>
</dbReference>
<dbReference type="InterPro" id="IPR014780">
    <property type="entry name" value="tRNA_psdUridine_synth_TruB"/>
</dbReference>
<comment type="catalytic activity">
    <reaction evidence="1 5">
        <text>uridine(55) in tRNA = pseudouridine(55) in tRNA</text>
        <dbReference type="Rhea" id="RHEA:42532"/>
        <dbReference type="Rhea" id="RHEA-COMP:10101"/>
        <dbReference type="Rhea" id="RHEA-COMP:10102"/>
        <dbReference type="ChEBI" id="CHEBI:65314"/>
        <dbReference type="ChEBI" id="CHEBI:65315"/>
        <dbReference type="EC" id="5.4.99.25"/>
    </reaction>
</comment>
<dbReference type="GO" id="GO:0031119">
    <property type="term" value="P:tRNA pseudouridine synthesis"/>
    <property type="evidence" value="ECO:0007669"/>
    <property type="project" value="UniProtKB-UniRule"/>
</dbReference>
<evidence type="ECO:0000313" key="7">
    <source>
        <dbReference type="EMBL" id="AYE36650.1"/>
    </source>
</evidence>
<evidence type="ECO:0000256" key="4">
    <source>
        <dbReference type="ARBA" id="ARBA00023235"/>
    </source>
</evidence>
<dbReference type="Gene3D" id="3.30.2350.10">
    <property type="entry name" value="Pseudouridine synthase"/>
    <property type="match status" value="1"/>
</dbReference>
<dbReference type="Proteomes" id="UP000275571">
    <property type="component" value="Chromosome"/>
</dbReference>
<dbReference type="CDD" id="cd02573">
    <property type="entry name" value="PseudoU_synth_EcTruB"/>
    <property type="match status" value="1"/>
</dbReference>
<feature type="active site" description="Nucleophile" evidence="5">
    <location>
        <position position="38"/>
    </location>
</feature>
<dbReference type="OrthoDB" id="9802309at2"/>
<dbReference type="NCBIfam" id="TIGR00431">
    <property type="entry name" value="TruB"/>
    <property type="match status" value="1"/>
</dbReference>
<dbReference type="EMBL" id="CP028884">
    <property type="protein sequence ID" value="AYE36650.1"/>
    <property type="molecule type" value="Genomic_DNA"/>
</dbReference>
<evidence type="ECO:0000256" key="3">
    <source>
        <dbReference type="ARBA" id="ARBA00022694"/>
    </source>
</evidence>
<dbReference type="KEGG" id="btur:DB313_04220"/>
<dbReference type="RefSeq" id="WP_120104570.1">
    <property type="nucleotide sequence ID" value="NZ_CP028884.1"/>
</dbReference>
<evidence type="ECO:0000256" key="2">
    <source>
        <dbReference type="ARBA" id="ARBA00005642"/>
    </source>
</evidence>
<dbReference type="InterPro" id="IPR002501">
    <property type="entry name" value="PsdUridine_synth_N"/>
</dbReference>
<dbReference type="HAMAP" id="MF_01080">
    <property type="entry name" value="TruB_bact"/>
    <property type="match status" value="1"/>
</dbReference>
<evidence type="ECO:0000256" key="1">
    <source>
        <dbReference type="ARBA" id="ARBA00000385"/>
    </source>
</evidence>
<comment type="similarity">
    <text evidence="2 5">Belongs to the pseudouridine synthase TruB family. Type 1 subfamily.</text>
</comment>
<feature type="domain" description="Pseudouridine synthase II N-terminal" evidence="6">
    <location>
        <begin position="23"/>
        <end position="172"/>
    </location>
</feature>
<name>A0A386PPC5_9SPIR</name>
<dbReference type="EC" id="5.4.99.25" evidence="5"/>
<gene>
    <name evidence="5 7" type="primary">truB</name>
    <name evidence="7" type="ORF">DB313_04220</name>
</gene>
<dbReference type="PANTHER" id="PTHR13767">
    <property type="entry name" value="TRNA-PSEUDOURIDINE SYNTHASE"/>
    <property type="match status" value="1"/>
</dbReference>
<keyword evidence="8" id="KW-1185">Reference proteome</keyword>
<evidence type="ECO:0000313" key="8">
    <source>
        <dbReference type="Proteomes" id="UP000275571"/>
    </source>
</evidence>
<dbReference type="GO" id="GO:1990481">
    <property type="term" value="P:mRNA pseudouridine synthesis"/>
    <property type="evidence" value="ECO:0007669"/>
    <property type="project" value="TreeGrafter"/>
</dbReference>
<sequence length="281" mass="31641">MNGIVLLNKRNGVTSCESLFPLKKYFARSRVGHTGTLDKFASGLLVVLIGKYTSLSSYITSLDKEYIAEFEFGIETDTLDPNGNIVNKRDYIPSIEELNLGLKSFKGEIYQVPPKFSSVHIKGKRAYKLALKGESFELQPRKVNVYDIQVLSYNATSHILKLKINCSKGTYIRSIARDLALSLGSCAYVKSLTRIKVGDFRLDNACFYENLNNDSLISLESLGLFEVIYIESSMIKSVKNGVYINIVINLGEFKIFKNRDEEILAVVCGIALNKYKYVIMF</sequence>
<keyword evidence="3 5" id="KW-0819">tRNA processing</keyword>
<evidence type="ECO:0000259" key="6">
    <source>
        <dbReference type="Pfam" id="PF01509"/>
    </source>
</evidence>
<dbReference type="GO" id="GO:0160148">
    <property type="term" value="F:tRNA pseudouridine(55) synthase activity"/>
    <property type="evidence" value="ECO:0007669"/>
    <property type="project" value="UniProtKB-EC"/>
</dbReference>
<organism evidence="7 8">
    <name type="scientific">Borrelia turcica IST7</name>
    <dbReference type="NCBI Taxonomy" id="1104446"/>
    <lineage>
        <taxon>Bacteria</taxon>
        <taxon>Pseudomonadati</taxon>
        <taxon>Spirochaetota</taxon>
        <taxon>Spirochaetia</taxon>
        <taxon>Spirochaetales</taxon>
        <taxon>Borreliaceae</taxon>
        <taxon>Borrelia</taxon>
    </lineage>
</organism>